<dbReference type="Proteomes" id="UP000214646">
    <property type="component" value="Unassembled WGS sequence"/>
</dbReference>
<name>A0A225DV95_9BACT</name>
<accession>A0A225DV95</accession>
<sequence>MGDTFGQEVVVTRRSAFRTLGIEIGQAAQYVIVSRLTVTKIGPDGGATVTQTIEGGRLVDADPTMRESLTAALAQIKGAALEIVVGPTGDVVRIRVPKDPVRLLVREDPVAGKVLRVWSLLDEDGWKELAGITFFQPVQPLQRGRTWARNLTHDWGALGEWRGRTVYTDTGRQGADERITYAHALSHRPPQKVAENMPVRVLAAEFAPVTANGVILYDPVRGRVSAAEEVFRVKGAVSVSTGVGPAAIEVEEEQGFRLRVTDPANRALVGGGAPPGLRAEK</sequence>
<evidence type="ECO:0000313" key="1">
    <source>
        <dbReference type="EMBL" id="OWK41099.1"/>
    </source>
</evidence>
<keyword evidence="2" id="KW-1185">Reference proteome</keyword>
<dbReference type="EMBL" id="NIDE01000007">
    <property type="protein sequence ID" value="OWK41099.1"/>
    <property type="molecule type" value="Genomic_DNA"/>
</dbReference>
<gene>
    <name evidence="1" type="ORF">FRUB_04991</name>
</gene>
<evidence type="ECO:0000313" key="2">
    <source>
        <dbReference type="Proteomes" id="UP000214646"/>
    </source>
</evidence>
<dbReference type="AlphaFoldDB" id="A0A225DV95"/>
<protein>
    <submittedName>
        <fullName evidence="1">Uncharacterized protein</fullName>
    </submittedName>
</protein>
<organism evidence="1 2">
    <name type="scientific">Fimbriiglobus ruber</name>
    <dbReference type="NCBI Taxonomy" id="1908690"/>
    <lineage>
        <taxon>Bacteria</taxon>
        <taxon>Pseudomonadati</taxon>
        <taxon>Planctomycetota</taxon>
        <taxon>Planctomycetia</taxon>
        <taxon>Gemmatales</taxon>
        <taxon>Gemmataceae</taxon>
        <taxon>Fimbriiglobus</taxon>
    </lineage>
</organism>
<comment type="caution">
    <text evidence="1">The sequence shown here is derived from an EMBL/GenBank/DDBJ whole genome shotgun (WGS) entry which is preliminary data.</text>
</comment>
<reference evidence="2" key="1">
    <citation type="submission" date="2017-06" db="EMBL/GenBank/DDBJ databases">
        <title>Genome analysis of Fimbriiglobus ruber SP5, the first member of the order Planctomycetales with confirmed chitinolytic capability.</title>
        <authorList>
            <person name="Ravin N.V."/>
            <person name="Rakitin A.L."/>
            <person name="Ivanova A.A."/>
            <person name="Beletsky A.V."/>
            <person name="Kulichevskaya I.S."/>
            <person name="Mardanov A.V."/>
            <person name="Dedysh S.N."/>
        </authorList>
    </citation>
    <scope>NUCLEOTIDE SEQUENCE [LARGE SCALE GENOMIC DNA]</scope>
    <source>
        <strain evidence="2">SP5</strain>
    </source>
</reference>
<proteinExistence type="predicted"/>